<keyword evidence="1" id="KW-0732">Signal</keyword>
<comment type="caution">
    <text evidence="3">The sequence shown here is derived from an EMBL/GenBank/DDBJ whole genome shotgun (WGS) entry which is preliminary data.</text>
</comment>
<reference evidence="3 4" key="1">
    <citation type="submission" date="2024-03" db="EMBL/GenBank/DDBJ databases">
        <title>Pseudoalteromonas qingdaonensis sp. nov., isolated from the intestines of marine benthic organisms.</title>
        <authorList>
            <person name="Lin X."/>
            <person name="Fang S."/>
            <person name="Hu X."/>
        </authorList>
    </citation>
    <scope>NUCLEOTIDE SEQUENCE [LARGE SCALE GENOMIC DNA]</scope>
    <source>
        <strain evidence="3 4">YIC-827</strain>
    </source>
</reference>
<sequence>MTESAAASEKPKAMEQRIIALSPHIVENLYAIGAGEHLVASVDHADYPEQAKDLPRVGGYYGVQIEKILALKPTLVVVWQGGNKAADVETLKRLGVPLYISKIQGVEDIATELRQLGKLTGNVAQSERVATQFELSYQRLQQDYQRGEGQKPKVFYQLWPAPMMTVNNNTVIGKAITLCGGENAFADNSTDYPQISVENVALAKPDIIVLSSEKSAAEQTQQWQQWDMIPAVKNKAIRAIDADLLHRYSTRILNGINKLCLAINSQ</sequence>
<evidence type="ECO:0000259" key="2">
    <source>
        <dbReference type="PROSITE" id="PS50983"/>
    </source>
</evidence>
<evidence type="ECO:0000313" key="3">
    <source>
        <dbReference type="EMBL" id="MEM0513852.1"/>
    </source>
</evidence>
<dbReference type="InterPro" id="IPR054828">
    <property type="entry name" value="Vit_B12_bind_prot"/>
</dbReference>
<gene>
    <name evidence="3" type="ORF">WCN91_00100</name>
</gene>
<accession>A0ABU9MRA4</accession>
<dbReference type="PROSITE" id="PS50983">
    <property type="entry name" value="FE_B12_PBP"/>
    <property type="match status" value="1"/>
</dbReference>
<name>A0ABU9MRA4_9GAMM</name>
<dbReference type="Pfam" id="PF01497">
    <property type="entry name" value="Peripla_BP_2"/>
    <property type="match status" value="1"/>
</dbReference>
<dbReference type="NCBIfam" id="NF038402">
    <property type="entry name" value="TroA_like"/>
    <property type="match status" value="1"/>
</dbReference>
<dbReference type="PANTHER" id="PTHR30535:SF34">
    <property type="entry name" value="MOLYBDATE-BINDING PROTEIN MOLA"/>
    <property type="match status" value="1"/>
</dbReference>
<feature type="domain" description="Fe/B12 periplasmic-binding" evidence="2">
    <location>
        <begin position="17"/>
        <end position="266"/>
    </location>
</feature>
<dbReference type="PANTHER" id="PTHR30535">
    <property type="entry name" value="VITAMIN B12-BINDING PROTEIN"/>
    <property type="match status" value="1"/>
</dbReference>
<dbReference type="RefSeq" id="WP_342675408.1">
    <property type="nucleotide sequence ID" value="NZ_JBCGCU010000001.1"/>
</dbReference>
<keyword evidence="4" id="KW-1185">Reference proteome</keyword>
<dbReference type="InterPro" id="IPR050902">
    <property type="entry name" value="ABC_Transporter_SBP"/>
</dbReference>
<dbReference type="SUPFAM" id="SSF53807">
    <property type="entry name" value="Helical backbone' metal receptor"/>
    <property type="match status" value="1"/>
</dbReference>
<dbReference type="EMBL" id="JBCGCU010000001">
    <property type="protein sequence ID" value="MEM0513852.1"/>
    <property type="molecule type" value="Genomic_DNA"/>
</dbReference>
<dbReference type="InterPro" id="IPR002491">
    <property type="entry name" value="ABC_transptr_periplasmic_BD"/>
</dbReference>
<protein>
    <submittedName>
        <fullName evidence="3">Cobalamin-binding protein</fullName>
    </submittedName>
</protein>
<dbReference type="Gene3D" id="3.40.50.1980">
    <property type="entry name" value="Nitrogenase molybdenum iron protein domain"/>
    <property type="match status" value="2"/>
</dbReference>
<dbReference type="CDD" id="cd01144">
    <property type="entry name" value="BtuF"/>
    <property type="match status" value="1"/>
</dbReference>
<organism evidence="3 4">
    <name type="scientific">Pseudoalteromonas qingdaonensis</name>
    <dbReference type="NCBI Taxonomy" id="3131913"/>
    <lineage>
        <taxon>Bacteria</taxon>
        <taxon>Pseudomonadati</taxon>
        <taxon>Pseudomonadota</taxon>
        <taxon>Gammaproteobacteria</taxon>
        <taxon>Alteromonadales</taxon>
        <taxon>Pseudoalteromonadaceae</taxon>
        <taxon>Pseudoalteromonas</taxon>
    </lineage>
</organism>
<proteinExistence type="predicted"/>
<dbReference type="Proteomes" id="UP001447008">
    <property type="component" value="Unassembled WGS sequence"/>
</dbReference>
<evidence type="ECO:0000313" key="4">
    <source>
        <dbReference type="Proteomes" id="UP001447008"/>
    </source>
</evidence>
<evidence type="ECO:0000256" key="1">
    <source>
        <dbReference type="ARBA" id="ARBA00022729"/>
    </source>
</evidence>